<comment type="catalytic activity">
    <reaction evidence="3">
        <text>xylitol + NADP(+) = D-xylose + NADPH + H(+)</text>
        <dbReference type="Rhea" id="RHEA:27445"/>
        <dbReference type="ChEBI" id="CHEBI:15378"/>
        <dbReference type="ChEBI" id="CHEBI:17151"/>
        <dbReference type="ChEBI" id="CHEBI:53455"/>
        <dbReference type="ChEBI" id="CHEBI:57783"/>
        <dbReference type="ChEBI" id="CHEBI:58349"/>
        <dbReference type="EC" id="1.1.1.307"/>
    </reaction>
</comment>
<dbReference type="InterPro" id="IPR018170">
    <property type="entry name" value="Aldo/ket_reductase_CS"/>
</dbReference>
<accession>A0A317WGS0</accession>
<dbReference type="Gene3D" id="3.90.1200.10">
    <property type="match status" value="1"/>
</dbReference>
<gene>
    <name evidence="7" type="ORF">BO83DRAFT_395243</name>
</gene>
<evidence type="ECO:0000313" key="7">
    <source>
        <dbReference type="EMBL" id="PWY84248.1"/>
    </source>
</evidence>
<comment type="caution">
    <text evidence="7">The sequence shown here is derived from an EMBL/GenBank/DDBJ whole genome shotgun (WGS) entry which is preliminary data.</text>
</comment>
<dbReference type="SUPFAM" id="SSF51430">
    <property type="entry name" value="NAD(P)-linked oxidoreductase"/>
    <property type="match status" value="1"/>
</dbReference>
<dbReference type="PANTHER" id="PTHR11732">
    <property type="entry name" value="ALDO/KETO REDUCTASE"/>
    <property type="match status" value="1"/>
</dbReference>
<evidence type="ECO:0000313" key="8">
    <source>
        <dbReference type="Proteomes" id="UP000246171"/>
    </source>
</evidence>
<dbReference type="Pfam" id="PF03881">
    <property type="entry name" value="Fructosamin_kin"/>
    <property type="match status" value="1"/>
</dbReference>
<organism evidence="7 8">
    <name type="scientific">Aspergillus eucalypticola (strain CBS 122712 / IBT 29274)</name>
    <dbReference type="NCBI Taxonomy" id="1448314"/>
    <lineage>
        <taxon>Eukaryota</taxon>
        <taxon>Fungi</taxon>
        <taxon>Dikarya</taxon>
        <taxon>Ascomycota</taxon>
        <taxon>Pezizomycotina</taxon>
        <taxon>Eurotiomycetes</taxon>
        <taxon>Eurotiomycetidae</taxon>
        <taxon>Eurotiales</taxon>
        <taxon>Aspergillaceae</taxon>
        <taxon>Aspergillus</taxon>
        <taxon>Aspergillus subgen. Circumdati</taxon>
    </lineage>
</organism>
<feature type="domain" description="NADP-dependent oxidoreductase" evidence="6">
    <location>
        <begin position="377"/>
        <end position="632"/>
    </location>
</feature>
<keyword evidence="8" id="KW-1185">Reference proteome</keyword>
<keyword evidence="1" id="KW-0560">Oxidoreductase</keyword>
<proteinExistence type="predicted"/>
<dbReference type="Pfam" id="PF00248">
    <property type="entry name" value="Aldo_ket_red"/>
    <property type="match status" value="1"/>
</dbReference>
<dbReference type="PROSITE" id="PS00063">
    <property type="entry name" value="ALDOKETO_REDUCTASE_3"/>
    <property type="match status" value="1"/>
</dbReference>
<name>A0A317WGS0_ASPEC</name>
<comment type="catalytic activity">
    <reaction evidence="4">
        <text>N(6)-D-ribulosyl-L-lysyl-[protein] + ATP = N(6)-(3-O-phospho-D-ribulosyl)-L-lysyl-[protein] + ADP + H(+)</text>
        <dbReference type="Rhea" id="RHEA:48432"/>
        <dbReference type="Rhea" id="RHEA-COMP:12103"/>
        <dbReference type="Rhea" id="RHEA-COMP:12104"/>
        <dbReference type="ChEBI" id="CHEBI:15378"/>
        <dbReference type="ChEBI" id="CHEBI:30616"/>
        <dbReference type="ChEBI" id="CHEBI:90418"/>
        <dbReference type="ChEBI" id="CHEBI:90420"/>
        <dbReference type="ChEBI" id="CHEBI:456216"/>
        <dbReference type="EC" id="2.7.1.172"/>
    </reaction>
    <physiologicalReaction direction="left-to-right" evidence="4">
        <dbReference type="Rhea" id="RHEA:48433"/>
    </physiologicalReaction>
</comment>
<dbReference type="InterPro" id="IPR016477">
    <property type="entry name" value="Fructo-/Ketosamine-3-kinase"/>
</dbReference>
<dbReference type="GO" id="GO:0102193">
    <property type="term" value="F:protein-ribulosamine 3-kinase activity"/>
    <property type="evidence" value="ECO:0007669"/>
    <property type="project" value="UniProtKB-EC"/>
</dbReference>
<dbReference type="AlphaFoldDB" id="A0A317WGS0"/>
<evidence type="ECO:0000256" key="1">
    <source>
        <dbReference type="ARBA" id="ARBA00023002"/>
    </source>
</evidence>
<dbReference type="InterPro" id="IPR020471">
    <property type="entry name" value="AKR"/>
</dbReference>
<comment type="function">
    <text evidence="2">Catalyzes the initial reaction in the xylose utilization pathway by reducing D-xylose into xylitol. Xylose is a major component of hemicelluloses such as xylan. Most fungi utilize D-xylose via three enzymatic reactions, xylose reductase (XR), xylitol dehydrogenase (XDH), and xylulokinase, to form xylulose 5-phosphate, which enters pentose phosphate pathway.</text>
</comment>
<dbReference type="EMBL" id="MSFU01000002">
    <property type="protein sequence ID" value="PWY84248.1"/>
    <property type="molecule type" value="Genomic_DNA"/>
</dbReference>
<dbReference type="Gene3D" id="3.20.20.100">
    <property type="entry name" value="NADP-dependent oxidoreductase domain"/>
    <property type="match status" value="1"/>
</dbReference>
<dbReference type="InterPro" id="IPR036812">
    <property type="entry name" value="NAD(P)_OxRdtase_dom_sf"/>
</dbReference>
<dbReference type="Proteomes" id="UP000246171">
    <property type="component" value="Unassembled WGS sequence"/>
</dbReference>
<dbReference type="SUPFAM" id="SSF56112">
    <property type="entry name" value="Protein kinase-like (PK-like)"/>
    <property type="match status" value="1"/>
</dbReference>
<dbReference type="RefSeq" id="XP_025392803.1">
    <property type="nucleotide sequence ID" value="XM_025533065.1"/>
</dbReference>
<evidence type="ECO:0000256" key="3">
    <source>
        <dbReference type="ARBA" id="ARBA00047534"/>
    </source>
</evidence>
<comment type="catalytic activity">
    <reaction evidence="5">
        <text>xylitol + NAD(+) = D-xylose + NADH + H(+)</text>
        <dbReference type="Rhea" id="RHEA:27441"/>
        <dbReference type="ChEBI" id="CHEBI:15378"/>
        <dbReference type="ChEBI" id="CHEBI:17151"/>
        <dbReference type="ChEBI" id="CHEBI:53455"/>
        <dbReference type="ChEBI" id="CHEBI:57540"/>
        <dbReference type="ChEBI" id="CHEBI:57945"/>
        <dbReference type="EC" id="1.1.1.307"/>
    </reaction>
</comment>
<reference evidence="7" key="1">
    <citation type="submission" date="2016-12" db="EMBL/GenBank/DDBJ databases">
        <title>The genomes of Aspergillus section Nigri reveals drivers in fungal speciation.</title>
        <authorList>
            <consortium name="DOE Joint Genome Institute"/>
            <person name="Vesth T.C."/>
            <person name="Nybo J."/>
            <person name="Theobald S."/>
            <person name="Brandl J."/>
            <person name="Frisvad J.C."/>
            <person name="Nielsen K.F."/>
            <person name="Lyhne E.K."/>
            <person name="Kogle M.E."/>
            <person name="Kuo A."/>
            <person name="Riley R."/>
            <person name="Clum A."/>
            <person name="Nolan M."/>
            <person name="Lipzen A."/>
            <person name="Salamov A."/>
            <person name="Henrissat B."/>
            <person name="Wiebenga A."/>
            <person name="De vries R.P."/>
            <person name="Grigoriev I.V."/>
            <person name="Mortensen U.H."/>
            <person name="Andersen M.R."/>
            <person name="Baker S.E."/>
        </authorList>
    </citation>
    <scope>NUCLEOTIDE SEQUENCE</scope>
    <source>
        <strain evidence="7">CBS 122712</strain>
    </source>
</reference>
<dbReference type="PRINTS" id="PR00069">
    <property type="entry name" value="ALDKETRDTASE"/>
</dbReference>
<dbReference type="InterPro" id="IPR023210">
    <property type="entry name" value="NADP_OxRdtase_dom"/>
</dbReference>
<evidence type="ECO:0000256" key="4">
    <source>
        <dbReference type="ARBA" id="ARBA00048655"/>
    </source>
</evidence>
<evidence type="ECO:0000256" key="2">
    <source>
        <dbReference type="ARBA" id="ARBA00025065"/>
    </source>
</evidence>
<evidence type="ECO:0000259" key="6">
    <source>
        <dbReference type="Pfam" id="PF00248"/>
    </source>
</evidence>
<dbReference type="CDD" id="cd19071">
    <property type="entry name" value="AKR_AKR1-5-like"/>
    <property type="match status" value="1"/>
</dbReference>
<protein>
    <submittedName>
        <fullName evidence="7">Aldo/keto reductase</fullName>
    </submittedName>
</protein>
<dbReference type="GO" id="GO:0016491">
    <property type="term" value="F:oxidoreductase activity"/>
    <property type="evidence" value="ECO:0007669"/>
    <property type="project" value="UniProtKB-KW"/>
</dbReference>
<dbReference type="GeneID" id="37055027"/>
<dbReference type="InterPro" id="IPR011009">
    <property type="entry name" value="Kinase-like_dom_sf"/>
</dbReference>
<sequence>MSQCDGQAISFPVSLVIVTDGIPKKRIIDHVFLSVWIITKAITELALFRRPLKVVSLGSSAWAQRYRIDVEAQEQTDSYFIKISFGDHGREALKGESESTLAIHSIVGSFTPRPIKWGSFKALSGAHYYLCRFYDFAEHAPKPAEFCQNIAFLRSRSDSPSGKFGFHLVTYNGDLPQENGYTDTWEEFFTIGFRHMVNMNIERGGPWPELEGLDTAMIDKVIPRLLRPMETGGRSIKPSLVHGDLWCGNVAVDSATGRPLIYDPASFYAHNEYELGNWRPERNGFDRSFFDAYHSIIPKTAPIEDYDDRIALYSLRFNLQAAALFPEDASFRNSVIEEMRHLVAKYPGGYEEYARMSSVGFAIFQSEDGNGSVKQELLQALHCGYRHIDTATAYRDEMEVREVIKGNGFLEKEIIVTTKLSAWHRVSDVKRALDLSVERLQLEYSFSTQLHRISGHFPMHSPGPDKNTIRHSNGKVHTLNYPSTWTAMEILVDKGNAKIFGFSNINILKRKRLLASAMIPPAVNWIELHPYLPQVELVDVCKTKGIHVTSHSAASHDAEVGPPKMPVTITETNSYKVAETAAKNGLSPAQTILSWIVQQNISVIPKTVQERRMVENLDLKQVPNEDMAAISNKSRKKGEVRYLNPKHHIGFDIFDEQHDQPVQE</sequence>
<dbReference type="OrthoDB" id="5772781at2759"/>
<evidence type="ECO:0000256" key="5">
    <source>
        <dbReference type="ARBA" id="ARBA00049485"/>
    </source>
</evidence>
<dbReference type="VEuPathDB" id="FungiDB:BO83DRAFT_395243"/>